<evidence type="ECO:0000313" key="3">
    <source>
        <dbReference type="Proteomes" id="UP000838878"/>
    </source>
</evidence>
<accession>A0A8J9USF4</accession>
<keyword evidence="3" id="KW-1185">Reference proteome</keyword>
<evidence type="ECO:0000313" key="2">
    <source>
        <dbReference type="EMBL" id="CAH0725556.1"/>
    </source>
</evidence>
<proteinExistence type="predicted"/>
<feature type="non-terminal residue" evidence="2">
    <location>
        <position position="68"/>
    </location>
</feature>
<organism evidence="2 3">
    <name type="scientific">Brenthis ino</name>
    <name type="common">lesser marbled fritillary</name>
    <dbReference type="NCBI Taxonomy" id="405034"/>
    <lineage>
        <taxon>Eukaryota</taxon>
        <taxon>Metazoa</taxon>
        <taxon>Ecdysozoa</taxon>
        <taxon>Arthropoda</taxon>
        <taxon>Hexapoda</taxon>
        <taxon>Insecta</taxon>
        <taxon>Pterygota</taxon>
        <taxon>Neoptera</taxon>
        <taxon>Endopterygota</taxon>
        <taxon>Lepidoptera</taxon>
        <taxon>Glossata</taxon>
        <taxon>Ditrysia</taxon>
        <taxon>Papilionoidea</taxon>
        <taxon>Nymphalidae</taxon>
        <taxon>Heliconiinae</taxon>
        <taxon>Argynnini</taxon>
        <taxon>Brenthis</taxon>
    </lineage>
</organism>
<gene>
    <name evidence="2" type="ORF">BINO364_LOCUS11128</name>
</gene>
<feature type="region of interest" description="Disordered" evidence="1">
    <location>
        <begin position="17"/>
        <end position="38"/>
    </location>
</feature>
<protein>
    <submittedName>
        <fullName evidence="2">Uncharacterized protein</fullName>
    </submittedName>
</protein>
<dbReference type="Proteomes" id="UP000838878">
    <property type="component" value="Chromosome 5"/>
</dbReference>
<name>A0A8J9USF4_9NEOP</name>
<sequence length="68" mass="7318">MCGGGAARRRACVRRAGPGACRPAPPRPPRSAPSLAQLTPRSRAVCVARIHARYLPVPCSDTELRRLE</sequence>
<evidence type="ECO:0000256" key="1">
    <source>
        <dbReference type="SAM" id="MobiDB-lite"/>
    </source>
</evidence>
<dbReference type="AlphaFoldDB" id="A0A8J9USF4"/>
<dbReference type="EMBL" id="OV170225">
    <property type="protein sequence ID" value="CAH0725556.1"/>
    <property type="molecule type" value="Genomic_DNA"/>
</dbReference>
<reference evidence="2" key="1">
    <citation type="submission" date="2021-12" db="EMBL/GenBank/DDBJ databases">
        <authorList>
            <person name="Martin H S."/>
        </authorList>
    </citation>
    <scope>NUCLEOTIDE SEQUENCE</scope>
</reference>